<dbReference type="GO" id="GO:0016020">
    <property type="term" value="C:membrane"/>
    <property type="evidence" value="ECO:0007669"/>
    <property type="project" value="InterPro"/>
</dbReference>
<dbReference type="Gene3D" id="3.40.50.510">
    <property type="entry name" value="Phosphotransferase system, mannose-type IIA component"/>
    <property type="match status" value="1"/>
</dbReference>
<dbReference type="PROSITE" id="PS51096">
    <property type="entry name" value="PTS_EIIA_TYPE_4"/>
    <property type="match status" value="1"/>
</dbReference>
<dbReference type="SMART" id="SM00382">
    <property type="entry name" value="AAA"/>
    <property type="match status" value="1"/>
</dbReference>
<dbReference type="Pfam" id="PF03610">
    <property type="entry name" value="EIIA-man"/>
    <property type="match status" value="1"/>
</dbReference>
<dbReference type="EMBL" id="CP009268">
    <property type="protein sequence ID" value="AJA50682.1"/>
    <property type="molecule type" value="Genomic_DNA"/>
</dbReference>
<proteinExistence type="predicted"/>
<reference evidence="9 10" key="3">
    <citation type="journal article" name="Genome Announc.">
        <title>Improved Draft Genome Sequence of Clostridium pasteurianum Strain ATCC 6013 (DSM 525) Using a Hybrid Next-Generation Sequencing Approach.</title>
        <authorList>
            <person name="Pyne M.E."/>
            <person name="Utturkar S."/>
            <person name="Brown S.D."/>
            <person name="Moo-Young M."/>
            <person name="Chung D.A."/>
            <person name="Chou C.P."/>
        </authorList>
    </citation>
    <scope>NUCLEOTIDE SEQUENCE [LARGE SCALE GENOMIC DNA]</scope>
    <source>
        <strain evidence="9 10">ATCC 6013</strain>
    </source>
</reference>
<evidence type="ECO:0000313" key="9">
    <source>
        <dbReference type="EMBL" id="KRU13307.1"/>
    </source>
</evidence>
<evidence type="ECO:0000256" key="1">
    <source>
        <dbReference type="ARBA" id="ARBA00022679"/>
    </source>
</evidence>
<dbReference type="InterPro" id="IPR002178">
    <property type="entry name" value="PTS_EIIA_type-2_dom"/>
</dbReference>
<dbReference type="PROSITE" id="PS51094">
    <property type="entry name" value="PTS_EIIA_TYPE_2"/>
    <property type="match status" value="1"/>
</dbReference>
<evidence type="ECO:0000313" key="10">
    <source>
        <dbReference type="Proteomes" id="UP000028042"/>
    </source>
</evidence>
<dbReference type="Proteomes" id="UP000030905">
    <property type="component" value="Chromosome"/>
</dbReference>
<dbReference type="PANTHER" id="PTHR32071:SF38">
    <property type="entry name" value="PSP OPERON TRANSCRIPTIONAL ACTIVATOR"/>
    <property type="match status" value="1"/>
</dbReference>
<organism evidence="8 11">
    <name type="scientific">Clostridium pasteurianum DSM 525 = ATCC 6013</name>
    <dbReference type="NCBI Taxonomy" id="1262449"/>
    <lineage>
        <taxon>Bacteria</taxon>
        <taxon>Bacillati</taxon>
        <taxon>Bacillota</taxon>
        <taxon>Clostridia</taxon>
        <taxon>Eubacteriales</taxon>
        <taxon>Clostridiaceae</taxon>
        <taxon>Clostridium</taxon>
    </lineage>
</organism>
<dbReference type="PROSITE" id="PS51372">
    <property type="entry name" value="PRD_2"/>
    <property type="match status" value="1"/>
</dbReference>
<dbReference type="Pfam" id="PF00874">
    <property type="entry name" value="PRD"/>
    <property type="match status" value="1"/>
</dbReference>
<dbReference type="InterPro" id="IPR036662">
    <property type="entry name" value="PTS_EIIA_man-typ_sf"/>
</dbReference>
<dbReference type="KEGG" id="cpae:CPAST_c05940"/>
<evidence type="ECO:0000313" key="11">
    <source>
        <dbReference type="Proteomes" id="UP000030905"/>
    </source>
</evidence>
<dbReference type="EC" id="2.7.1.-" evidence="8"/>
<dbReference type="PATRIC" id="fig|1262449.3.peg.492"/>
<feature type="domain" description="PRD" evidence="7">
    <location>
        <begin position="444"/>
        <end position="548"/>
    </location>
</feature>
<dbReference type="eggNOG" id="COG3933">
    <property type="taxonomic scope" value="Bacteria"/>
</dbReference>
<dbReference type="GeneID" id="93072820"/>
<reference evidence="8 11" key="1">
    <citation type="journal article" date="2015" name="Genome Announc.">
        <title>Complete Genome Sequence of the Nitrogen-Fixing and Solvent-Producing Clostridium pasteurianum DSM 525.</title>
        <authorList>
            <person name="Poehlein A."/>
            <person name="Grosse-Honebrink A."/>
            <person name="Zhang Y."/>
            <person name="Minton N.P."/>
            <person name="Daniel R."/>
        </authorList>
    </citation>
    <scope>NUCLEOTIDE SEQUENCE [LARGE SCALE GENOMIC DNA]</scope>
    <source>
        <strain evidence="8">DSM 525</strain>
        <strain evidence="11">DSM 525 / ATCC 6013</strain>
    </source>
</reference>
<dbReference type="SUPFAM" id="SSF52540">
    <property type="entry name" value="P-loop containing nucleoside triphosphate hydrolases"/>
    <property type="match status" value="1"/>
</dbReference>
<dbReference type="Gene3D" id="3.40.930.10">
    <property type="entry name" value="Mannitol-specific EII, Chain A"/>
    <property type="match status" value="1"/>
</dbReference>
<dbReference type="PROSITE" id="PS50045">
    <property type="entry name" value="SIGMA54_INTERACT_4"/>
    <property type="match status" value="1"/>
</dbReference>
<dbReference type="GO" id="GO:0005524">
    <property type="term" value="F:ATP binding"/>
    <property type="evidence" value="ECO:0007669"/>
    <property type="project" value="UniProtKB-KW"/>
</dbReference>
<dbReference type="InterPro" id="IPR004701">
    <property type="entry name" value="PTS_EIIA_man-typ"/>
</dbReference>
<evidence type="ECO:0000259" key="5">
    <source>
        <dbReference type="PROSITE" id="PS51094"/>
    </source>
</evidence>
<dbReference type="InterPro" id="IPR011608">
    <property type="entry name" value="PRD"/>
</dbReference>
<dbReference type="Gene3D" id="1.10.1790.10">
    <property type="entry name" value="PRD domain"/>
    <property type="match status" value="1"/>
</dbReference>
<dbReference type="InterPro" id="IPR003593">
    <property type="entry name" value="AAA+_ATPase"/>
</dbReference>
<dbReference type="eggNOG" id="COG1221">
    <property type="taxonomic scope" value="Bacteria"/>
</dbReference>
<dbReference type="SUPFAM" id="SSF63520">
    <property type="entry name" value="PTS-regulatory domain, PRD"/>
    <property type="match status" value="1"/>
</dbReference>
<dbReference type="SUPFAM" id="SSF55804">
    <property type="entry name" value="Phoshotransferase/anion transport protein"/>
    <property type="match status" value="1"/>
</dbReference>
<keyword evidence="11" id="KW-1185">Reference proteome</keyword>
<dbReference type="InterPro" id="IPR027417">
    <property type="entry name" value="P-loop_NTPase"/>
</dbReference>
<evidence type="ECO:0000313" key="8">
    <source>
        <dbReference type="EMBL" id="AJA50682.1"/>
    </source>
</evidence>
<dbReference type="GO" id="GO:0006355">
    <property type="term" value="P:regulation of DNA-templated transcription"/>
    <property type="evidence" value="ECO:0007669"/>
    <property type="project" value="InterPro"/>
</dbReference>
<evidence type="ECO:0000256" key="2">
    <source>
        <dbReference type="ARBA" id="ARBA00022741"/>
    </source>
</evidence>
<evidence type="ECO:0000259" key="4">
    <source>
        <dbReference type="PROSITE" id="PS50045"/>
    </source>
</evidence>
<dbReference type="Pfam" id="PF00359">
    <property type="entry name" value="PTS_EIIA_2"/>
    <property type="match status" value="1"/>
</dbReference>
<reference evidence="9" key="2">
    <citation type="submission" date="2015-10" db="EMBL/GenBank/DDBJ databases">
        <title>Improved Draft Genome Sequence of Clostridium pasteurianum Strain ATCC 6013 (DSM 525) Using a Hybrid Next-Generation Sequencing Approach.</title>
        <authorList>
            <person name="Pyne M.E."/>
            <person name="Utturkar S.M."/>
            <person name="Brown S.D."/>
            <person name="Moo-Young M."/>
            <person name="Chung D.A."/>
            <person name="Chou P.C."/>
        </authorList>
    </citation>
    <scope>NUCLEOTIDE SEQUENCE</scope>
    <source>
        <strain evidence="9">ATCC 6013</strain>
    </source>
</reference>
<evidence type="ECO:0000259" key="6">
    <source>
        <dbReference type="PROSITE" id="PS51096"/>
    </source>
</evidence>
<sequence>MKDALEIITEDRNISDRAFTRDLNARGYKLSRYTAVEIKKEAVKFLVESGDAAGENNNKKENKIEVKENVTLKKNNMGKADDPFDCIIGHEDSLKLQINQAKAAILYPPNGLHTLLLGPSGVGKSYMAEVMYNFARTTKNFLPNAPFMVFNCADYADNPQLLLSQLFGHVKGAFTGAADGKKGMVELCNGGILFLDEIHRLPSEGQEILFYLIDRGKFRRLGETELTRESKLMIIAATTESPEGSLLLTFRRRIPMIIEIPSINDRSYRERFEIIKNFFLNESIRLGKDIFVARDVIKSFMVYDCPGNIGQLKSDIQVCCAKGFLQSTLNSVDKVKVSFKDVPDYVKEQVLSFNAKDKELEKYTCEDIIVSSKGIEILRKEQYNSVDKDNIYMFIEEKYKKLKNDGYSDRDINKIIGSQVEEELVRFASAVNLSSDNIQELVDIVGNEILSIIEDIFNLIKENIPEIQRKVICSLAIHLKSAYDRILNAHKIVNPNLHMVKKEYRREYSVSRKIAELIKNKLNINFPEDEVAFIAMYLKHFQHKNKLQISGRVGVIVLSHGRVASGMAEVANRLLGVKHAVGLEMELSDSPNIMLEKTIKLVKQVDEGKGCILLVDMGSLTTFGDIITAKTGIPTRVIGRVDTLMVLECVRRALLPEDTLDSIADEIDNKNYISSGINIDADNMTKAIITLCITGEGAAERVKEYIKNYLGETIKDIDIIPLGYMNGENVISTIERVSRNKEILAVVGTINPEIKDIPFISVENIVTGRALNALENLINKKNILKNRLAKVIPEEFIFPEENYKYKDELLDNMAKRLIEADCVEEGFLLSLYKREALGATYLKGGIAIPHGDSRFVTKPAIAVTKLATPINWDGVNNVDLIFMIALKEDSKDYFEQLYRVISSNEALLKIRSSKGRKEIMDILFENTLLTR</sequence>
<gene>
    <name evidence="8" type="primary">levR1</name>
    <name evidence="8" type="ORF">CLPA_c05940</name>
    <name evidence="9" type="ORF">CP6013_02555</name>
</gene>
<keyword evidence="1 8" id="KW-0808">Transferase</keyword>
<dbReference type="CDD" id="cd00211">
    <property type="entry name" value="PTS_IIA_fru"/>
    <property type="match status" value="1"/>
</dbReference>
<dbReference type="RefSeq" id="WP_004455309.1">
    <property type="nucleotide sequence ID" value="NZ_ANZB01000001.1"/>
</dbReference>
<dbReference type="PANTHER" id="PTHR32071">
    <property type="entry name" value="TRANSCRIPTIONAL REGULATORY PROTEIN"/>
    <property type="match status" value="1"/>
</dbReference>
<dbReference type="GO" id="GO:0016740">
    <property type="term" value="F:transferase activity"/>
    <property type="evidence" value="ECO:0007669"/>
    <property type="project" value="UniProtKB-KW"/>
</dbReference>
<dbReference type="InterPro" id="IPR002078">
    <property type="entry name" value="Sigma_54_int"/>
</dbReference>
<dbReference type="EMBL" id="JPGY02000001">
    <property type="protein sequence ID" value="KRU13307.1"/>
    <property type="molecule type" value="Genomic_DNA"/>
</dbReference>
<dbReference type="Proteomes" id="UP000028042">
    <property type="component" value="Unassembled WGS sequence"/>
</dbReference>
<name>A0A0H3J048_CLOPA</name>
<evidence type="ECO:0000259" key="7">
    <source>
        <dbReference type="PROSITE" id="PS51372"/>
    </source>
</evidence>
<feature type="domain" description="Sigma-54 factor interaction" evidence="4">
    <location>
        <begin position="87"/>
        <end position="321"/>
    </location>
</feature>
<dbReference type="GO" id="GO:0009401">
    <property type="term" value="P:phosphoenolpyruvate-dependent sugar phosphotransferase system"/>
    <property type="evidence" value="ECO:0007669"/>
    <property type="project" value="InterPro"/>
</dbReference>
<keyword evidence="3" id="KW-0067">ATP-binding</keyword>
<protein>
    <submittedName>
        <fullName evidence="9">PTS system transcriptional activator</fullName>
    </submittedName>
    <submittedName>
        <fullName evidence="8">Transcriptional regulatory protein LevR</fullName>
        <ecNumber evidence="8">2.7.1.-</ecNumber>
    </submittedName>
</protein>
<feature type="domain" description="PTS EIIA type-4" evidence="6">
    <location>
        <begin position="552"/>
        <end position="706"/>
    </location>
</feature>
<evidence type="ECO:0000256" key="3">
    <source>
        <dbReference type="ARBA" id="ARBA00022840"/>
    </source>
</evidence>
<dbReference type="InterPro" id="IPR036634">
    <property type="entry name" value="PRD_sf"/>
</dbReference>
<dbReference type="AlphaFoldDB" id="A0A0H3J048"/>
<dbReference type="Gene3D" id="3.40.50.300">
    <property type="entry name" value="P-loop containing nucleotide triphosphate hydrolases"/>
    <property type="match status" value="1"/>
</dbReference>
<dbReference type="KEGG" id="cpat:CLPA_c05940"/>
<dbReference type="Pfam" id="PF00158">
    <property type="entry name" value="Sigma54_activat"/>
    <property type="match status" value="1"/>
</dbReference>
<dbReference type="InterPro" id="IPR016152">
    <property type="entry name" value="PTrfase/Anion_transptr"/>
</dbReference>
<accession>A0A0H3J048</accession>
<dbReference type="CDD" id="cd00009">
    <property type="entry name" value="AAA"/>
    <property type="match status" value="1"/>
</dbReference>
<feature type="domain" description="PTS EIIA type-2" evidence="5">
    <location>
        <begin position="790"/>
        <end position="926"/>
    </location>
</feature>
<keyword evidence="2" id="KW-0547">Nucleotide-binding</keyword>
<dbReference type="SUPFAM" id="SSF53062">
    <property type="entry name" value="PTS system fructose IIA component-like"/>
    <property type="match status" value="1"/>
</dbReference>